<protein>
    <submittedName>
        <fullName evidence="1">Asp/Glu/Hydantoin racemase</fullName>
    </submittedName>
</protein>
<dbReference type="EMBL" id="CACRYJ010000032">
    <property type="protein sequence ID" value="VZO37230.1"/>
    <property type="molecule type" value="Genomic_DNA"/>
</dbReference>
<comment type="caution">
    <text evidence="1">The sequence shown here is derived from an EMBL/GenBank/DDBJ whole genome shotgun (WGS) entry which is preliminary data.</text>
</comment>
<evidence type="ECO:0000313" key="2">
    <source>
        <dbReference type="Proteomes" id="UP000419743"/>
    </source>
</evidence>
<organism evidence="1 2">
    <name type="scientific">Occultella aeris</name>
    <dbReference type="NCBI Taxonomy" id="2761496"/>
    <lineage>
        <taxon>Bacteria</taxon>
        <taxon>Bacillati</taxon>
        <taxon>Actinomycetota</taxon>
        <taxon>Actinomycetes</taxon>
        <taxon>Micrococcales</taxon>
        <taxon>Ruaniaceae</taxon>
        <taxon>Occultella</taxon>
    </lineage>
</organism>
<dbReference type="InterPro" id="IPR001920">
    <property type="entry name" value="Asp/Glu_race"/>
</dbReference>
<keyword evidence="2" id="KW-1185">Reference proteome</keyword>
<gene>
    <name evidence="1" type="ORF">HALOF300_02317</name>
</gene>
<dbReference type="Proteomes" id="UP000419743">
    <property type="component" value="Unassembled WGS sequence"/>
</dbReference>
<sequence length="219" mass="21882">MSAPLTVGVIRVVTSDDWQFLEAHGRVLEQAHGYGTVTACLPDQPHGVHDDRTFAAAAQKMPAAARALVAEGAAAVIISCAADPGLTWARAAVDVPVIGAGSAGAAIAMAMGGAVGVLGITEEVPESVTAVLGDRLVASRVPTGVSRTTELTTASGARAAVEAAIELRDAGATSILFACTGLTTLNLAEPVRAATGLPVVDAVRAAGLVAADALDVRSR</sequence>
<dbReference type="InterPro" id="IPR015942">
    <property type="entry name" value="Asp/Glu/hydantoin_racemase"/>
</dbReference>
<dbReference type="RefSeq" id="WP_197522490.1">
    <property type="nucleotide sequence ID" value="NZ_CACRYJ010000032.1"/>
</dbReference>
<name>A0A7M4DJL0_9MICO</name>
<dbReference type="Pfam" id="PF01177">
    <property type="entry name" value="Asp_Glu_race"/>
    <property type="match status" value="1"/>
</dbReference>
<evidence type="ECO:0000313" key="1">
    <source>
        <dbReference type="EMBL" id="VZO37230.1"/>
    </source>
</evidence>
<reference evidence="1 2" key="1">
    <citation type="submission" date="2019-11" db="EMBL/GenBank/DDBJ databases">
        <authorList>
            <person name="Criscuolo A."/>
        </authorList>
    </citation>
    <scope>NUCLEOTIDE SEQUENCE [LARGE SCALE GENOMIC DNA]</scope>
    <source>
        <strain evidence="1">CIP111667</strain>
    </source>
</reference>
<dbReference type="GO" id="GO:0047661">
    <property type="term" value="F:amino-acid racemase activity"/>
    <property type="evidence" value="ECO:0007669"/>
    <property type="project" value="InterPro"/>
</dbReference>
<dbReference type="AlphaFoldDB" id="A0A7M4DJL0"/>
<dbReference type="Gene3D" id="3.40.50.1860">
    <property type="match status" value="2"/>
</dbReference>
<proteinExistence type="predicted"/>
<accession>A0A7M4DJL0</accession>